<accession>A0A833H266</accession>
<name>A0A833H266_9LEPT</name>
<proteinExistence type="predicted"/>
<reference evidence="1 2" key="1">
    <citation type="submission" date="2019-10" db="EMBL/GenBank/DDBJ databases">
        <title>Extracellular Electron Transfer in a Candidatus Methanoperedens spp. Enrichment Culture.</title>
        <authorList>
            <person name="Berger S."/>
            <person name="Rangel Shaw D."/>
            <person name="Berben T."/>
            <person name="In 'T Zandt M."/>
            <person name="Frank J."/>
            <person name="Reimann J."/>
            <person name="Jetten M.S.M."/>
            <person name="Welte C.U."/>
        </authorList>
    </citation>
    <scope>NUCLEOTIDE SEQUENCE [LARGE SCALE GENOMIC DNA]</scope>
    <source>
        <strain evidence="1">SB12</strain>
    </source>
</reference>
<sequence length="60" mass="7546">MSEKWHRLLEAREHLIQVCDEIDQNLNKNRLVRRHWNEKTSEWMERFKKTPPQENYERAP</sequence>
<dbReference type="AlphaFoldDB" id="A0A833H266"/>
<dbReference type="Proteomes" id="UP000460298">
    <property type="component" value="Unassembled WGS sequence"/>
</dbReference>
<dbReference type="EMBL" id="WBUI01000007">
    <property type="protein sequence ID" value="KAB2933056.1"/>
    <property type="molecule type" value="Genomic_DNA"/>
</dbReference>
<organism evidence="1 2">
    <name type="scientific">Leptonema illini</name>
    <dbReference type="NCBI Taxonomy" id="183"/>
    <lineage>
        <taxon>Bacteria</taxon>
        <taxon>Pseudomonadati</taxon>
        <taxon>Spirochaetota</taxon>
        <taxon>Spirochaetia</taxon>
        <taxon>Leptospirales</taxon>
        <taxon>Leptospiraceae</taxon>
        <taxon>Leptonema</taxon>
    </lineage>
</organism>
<evidence type="ECO:0000313" key="2">
    <source>
        <dbReference type="Proteomes" id="UP000460298"/>
    </source>
</evidence>
<comment type="caution">
    <text evidence="1">The sequence shown here is derived from an EMBL/GenBank/DDBJ whole genome shotgun (WGS) entry which is preliminary data.</text>
</comment>
<protein>
    <submittedName>
        <fullName evidence="1">Uncharacterized protein</fullName>
    </submittedName>
</protein>
<gene>
    <name evidence="1" type="ORF">F9K24_09320</name>
</gene>
<evidence type="ECO:0000313" key="1">
    <source>
        <dbReference type="EMBL" id="KAB2933056.1"/>
    </source>
</evidence>
<dbReference type="RefSeq" id="WP_143464689.1">
    <property type="nucleotide sequence ID" value="NZ_JQDG01000028.1"/>
</dbReference>